<gene>
    <name evidence="2" type="ORF">AB432_005680</name>
</gene>
<feature type="region of interest" description="Disordered" evidence="1">
    <location>
        <begin position="54"/>
        <end position="74"/>
    </location>
</feature>
<dbReference type="OrthoDB" id="2691543at2"/>
<evidence type="ECO:0000313" key="3">
    <source>
        <dbReference type="Proteomes" id="UP000036061"/>
    </source>
</evidence>
<dbReference type="GeneID" id="61035073"/>
<name>A0A0J6BPG7_BREBE</name>
<dbReference type="RefSeq" id="WP_007729801.1">
    <property type="nucleotide sequence ID" value="NZ_BJNU01000059.1"/>
</dbReference>
<protein>
    <recommendedName>
        <fullName evidence="4">Cytosolic protein</fullName>
    </recommendedName>
</protein>
<organism evidence="2 3">
    <name type="scientific">Brevibacillus brevis</name>
    <name type="common">Bacillus brevis</name>
    <dbReference type="NCBI Taxonomy" id="1393"/>
    <lineage>
        <taxon>Bacteria</taxon>
        <taxon>Bacillati</taxon>
        <taxon>Bacillota</taxon>
        <taxon>Bacilli</taxon>
        <taxon>Bacillales</taxon>
        <taxon>Paenibacillaceae</taxon>
        <taxon>Brevibacillus</taxon>
    </lineage>
</organism>
<accession>A0A0J6BPG7</accession>
<reference evidence="2 3" key="1">
    <citation type="journal article" date="2015" name="Genome Announc.">
        <title>Draft Genome Sequence of Brevibacillus brevis DZQ7, a Plant Growth-Promoting Rhizobacterium with Broad-Spectrum Antimicrobial Activity.</title>
        <authorList>
            <person name="Hou Q."/>
            <person name="Wang C."/>
            <person name="Hou X."/>
            <person name="Xia Z."/>
            <person name="Ye J."/>
            <person name="Liu K."/>
            <person name="Liu H."/>
            <person name="Wang J."/>
            <person name="Guo H."/>
            <person name="Yu X."/>
            <person name="Yang Y."/>
            <person name="Du B."/>
            <person name="Ding Y."/>
        </authorList>
    </citation>
    <scope>NUCLEOTIDE SEQUENCE [LARGE SCALE GENOMIC DNA]</scope>
    <source>
        <strain evidence="2 3">DZQ7</strain>
    </source>
</reference>
<dbReference type="EMBL" id="CP030117">
    <property type="protein sequence ID" value="AWX54559.1"/>
    <property type="molecule type" value="Genomic_DNA"/>
</dbReference>
<proteinExistence type="predicted"/>
<dbReference type="eggNOG" id="ENOG50335P2">
    <property type="taxonomic scope" value="Bacteria"/>
</dbReference>
<evidence type="ECO:0000313" key="2">
    <source>
        <dbReference type="EMBL" id="AWX54559.1"/>
    </source>
</evidence>
<evidence type="ECO:0000256" key="1">
    <source>
        <dbReference type="SAM" id="MobiDB-lite"/>
    </source>
</evidence>
<sequence>MYIGRELSELTMVPLADWEMNELLYYHHSFSQLAAYLSAEGASLHVKVIHELESRGPVNGDSGGWDHSSSPIYD</sequence>
<dbReference type="Proteomes" id="UP000036061">
    <property type="component" value="Chromosome"/>
</dbReference>
<dbReference type="AlphaFoldDB" id="A0A0J6BPG7"/>
<evidence type="ECO:0008006" key="4">
    <source>
        <dbReference type="Google" id="ProtNLM"/>
    </source>
</evidence>